<sequence>MSENKEKNNFAYIDGANLNNALKELGWDLDYKKFRIWLSDKYRVEKAYIFIGLIPKYKNLYKYLQEAGFTLIFKEVIYDGTGKPKGNCDADLVLQAVCDTYENESDKAVIVTSDGDYSSLVKFLMKKSKLIAILSPSSPKKCSILLKRTNAKISYINDQKDNLKA</sequence>
<feature type="domain" description="NYN" evidence="1">
    <location>
        <begin position="12"/>
        <end position="139"/>
    </location>
</feature>
<evidence type="ECO:0000259" key="1">
    <source>
        <dbReference type="Pfam" id="PF01936"/>
    </source>
</evidence>
<dbReference type="GO" id="GO:0004540">
    <property type="term" value="F:RNA nuclease activity"/>
    <property type="evidence" value="ECO:0007669"/>
    <property type="project" value="InterPro"/>
</dbReference>
<organism evidence="2 3">
    <name type="scientific">Candidatus Nealsonbacteria bacterium RIFOXYC1_FULL_40_7</name>
    <dbReference type="NCBI Taxonomy" id="1801678"/>
    <lineage>
        <taxon>Bacteria</taxon>
        <taxon>Candidatus Nealsoniibacteriota</taxon>
    </lineage>
</organism>
<accession>A0A1G2EMJ6</accession>
<evidence type="ECO:0000313" key="3">
    <source>
        <dbReference type="Proteomes" id="UP000176326"/>
    </source>
</evidence>
<dbReference type="PANTHER" id="PTHR35458:SF2">
    <property type="entry name" value="SLR0755 PROTEIN"/>
    <property type="match status" value="1"/>
</dbReference>
<dbReference type="InterPro" id="IPR047140">
    <property type="entry name" value="LabA"/>
</dbReference>
<dbReference type="Gene3D" id="3.40.50.1010">
    <property type="entry name" value="5'-nuclease"/>
    <property type="match status" value="1"/>
</dbReference>
<dbReference type="Pfam" id="PF01936">
    <property type="entry name" value="NYN"/>
    <property type="match status" value="1"/>
</dbReference>
<gene>
    <name evidence="2" type="ORF">A2427_00545</name>
</gene>
<comment type="caution">
    <text evidence="2">The sequence shown here is derived from an EMBL/GenBank/DDBJ whole genome shotgun (WGS) entry which is preliminary data.</text>
</comment>
<dbReference type="EMBL" id="MHMN01000056">
    <property type="protein sequence ID" value="OGZ26772.1"/>
    <property type="molecule type" value="Genomic_DNA"/>
</dbReference>
<dbReference type="PANTHER" id="PTHR35458">
    <property type="entry name" value="SLR0755 PROTEIN"/>
    <property type="match status" value="1"/>
</dbReference>
<evidence type="ECO:0000313" key="2">
    <source>
        <dbReference type="EMBL" id="OGZ26772.1"/>
    </source>
</evidence>
<name>A0A1G2EMJ6_9BACT</name>
<dbReference type="InterPro" id="IPR021139">
    <property type="entry name" value="NYN"/>
</dbReference>
<protein>
    <recommendedName>
        <fullName evidence="1">NYN domain-containing protein</fullName>
    </recommendedName>
</protein>
<dbReference type="AlphaFoldDB" id="A0A1G2EMJ6"/>
<proteinExistence type="predicted"/>
<dbReference type="Proteomes" id="UP000176326">
    <property type="component" value="Unassembled WGS sequence"/>
</dbReference>
<reference evidence="2 3" key="1">
    <citation type="journal article" date="2016" name="Nat. Commun.">
        <title>Thousands of microbial genomes shed light on interconnected biogeochemical processes in an aquifer system.</title>
        <authorList>
            <person name="Anantharaman K."/>
            <person name="Brown C.T."/>
            <person name="Hug L.A."/>
            <person name="Sharon I."/>
            <person name="Castelle C.J."/>
            <person name="Probst A.J."/>
            <person name="Thomas B.C."/>
            <person name="Singh A."/>
            <person name="Wilkins M.J."/>
            <person name="Karaoz U."/>
            <person name="Brodie E.L."/>
            <person name="Williams K.H."/>
            <person name="Hubbard S.S."/>
            <person name="Banfield J.F."/>
        </authorList>
    </citation>
    <scope>NUCLEOTIDE SEQUENCE [LARGE SCALE GENOMIC DNA]</scope>
</reference>